<organism evidence="8 9">
    <name type="scientific">Hyaloperonospora brassicae</name>
    <name type="common">Brassica downy mildew</name>
    <name type="synonym">Peronospora brassicae</name>
    <dbReference type="NCBI Taxonomy" id="162125"/>
    <lineage>
        <taxon>Eukaryota</taxon>
        <taxon>Sar</taxon>
        <taxon>Stramenopiles</taxon>
        <taxon>Oomycota</taxon>
        <taxon>Peronosporomycetes</taxon>
        <taxon>Peronosporales</taxon>
        <taxon>Peronosporaceae</taxon>
        <taxon>Hyaloperonospora</taxon>
    </lineage>
</organism>
<keyword evidence="4" id="KW-0833">Ubl conjugation pathway</keyword>
<dbReference type="PANTHER" id="PTHR22852:SF0">
    <property type="entry name" value="DENTICLELESS PROTEIN HOMOLOG"/>
    <property type="match status" value="1"/>
</dbReference>
<evidence type="ECO:0000256" key="1">
    <source>
        <dbReference type="ARBA" id="ARBA00004906"/>
    </source>
</evidence>
<dbReference type="Gene3D" id="2.130.10.10">
    <property type="entry name" value="YVTN repeat-like/Quinoprotein amine dehydrogenase"/>
    <property type="match status" value="2"/>
</dbReference>
<dbReference type="AlphaFoldDB" id="A0AAV0U853"/>
<dbReference type="GO" id="GO:0005634">
    <property type="term" value="C:nucleus"/>
    <property type="evidence" value="ECO:0007669"/>
    <property type="project" value="TreeGrafter"/>
</dbReference>
<feature type="region of interest" description="Disordered" evidence="7">
    <location>
        <begin position="522"/>
        <end position="546"/>
    </location>
</feature>
<feature type="repeat" description="WD" evidence="6">
    <location>
        <begin position="123"/>
        <end position="158"/>
    </location>
</feature>
<feature type="region of interest" description="Disordered" evidence="7">
    <location>
        <begin position="577"/>
        <end position="607"/>
    </location>
</feature>
<dbReference type="InterPro" id="IPR036322">
    <property type="entry name" value="WD40_repeat_dom_sf"/>
</dbReference>
<dbReference type="PROSITE" id="PS00678">
    <property type="entry name" value="WD_REPEATS_1"/>
    <property type="match status" value="2"/>
</dbReference>
<proteinExistence type="inferred from homology"/>
<evidence type="ECO:0000313" key="9">
    <source>
        <dbReference type="Proteomes" id="UP001162031"/>
    </source>
</evidence>
<keyword evidence="2 6" id="KW-0853">WD repeat</keyword>
<dbReference type="SMART" id="SM00320">
    <property type="entry name" value="WD40"/>
    <property type="match status" value="5"/>
</dbReference>
<dbReference type="InterPro" id="IPR051865">
    <property type="entry name" value="WD-repeat_CDT2_adapter"/>
</dbReference>
<evidence type="ECO:0000256" key="4">
    <source>
        <dbReference type="ARBA" id="ARBA00022786"/>
    </source>
</evidence>
<evidence type="ECO:0000256" key="7">
    <source>
        <dbReference type="SAM" id="MobiDB-lite"/>
    </source>
</evidence>
<dbReference type="PANTHER" id="PTHR22852">
    <property type="entry name" value="LETHAL 2 DENTICLELESS PROTEIN RETINOIC ACID-REGULATED NUCLEAR MATRIX-ASSOCIATED PROTEIN"/>
    <property type="match status" value="1"/>
</dbReference>
<comment type="caution">
    <text evidence="8">The sequence shown here is derived from an EMBL/GenBank/DDBJ whole genome shotgun (WGS) entry which is preliminary data.</text>
</comment>
<evidence type="ECO:0000313" key="8">
    <source>
        <dbReference type="EMBL" id="CAI5731346.1"/>
    </source>
</evidence>
<dbReference type="SUPFAM" id="SSF50978">
    <property type="entry name" value="WD40 repeat-like"/>
    <property type="match status" value="1"/>
</dbReference>
<reference evidence="8" key="1">
    <citation type="submission" date="2022-12" db="EMBL/GenBank/DDBJ databases">
        <authorList>
            <person name="Webb A."/>
        </authorList>
    </citation>
    <scope>NUCLEOTIDE SEQUENCE</scope>
    <source>
        <strain evidence="8">Hp1</strain>
    </source>
</reference>
<gene>
    <name evidence="8" type="ORF">HBR001_LOCUS5157</name>
</gene>
<comment type="pathway">
    <text evidence="1">Protein modification; protein ubiquitination.</text>
</comment>
<dbReference type="EMBL" id="CANTFL010001097">
    <property type="protein sequence ID" value="CAI5731346.1"/>
    <property type="molecule type" value="Genomic_DNA"/>
</dbReference>
<protein>
    <submittedName>
        <fullName evidence="8">Uncharacterized protein</fullName>
    </submittedName>
</protein>
<feature type="repeat" description="WD" evidence="6">
    <location>
        <begin position="382"/>
        <end position="404"/>
    </location>
</feature>
<dbReference type="GO" id="GO:0030674">
    <property type="term" value="F:protein-macromolecule adaptor activity"/>
    <property type="evidence" value="ECO:0007669"/>
    <property type="project" value="TreeGrafter"/>
</dbReference>
<dbReference type="Pfam" id="PF00400">
    <property type="entry name" value="WD40"/>
    <property type="match status" value="4"/>
</dbReference>
<evidence type="ECO:0000256" key="5">
    <source>
        <dbReference type="ARBA" id="ARBA00038344"/>
    </source>
</evidence>
<dbReference type="GO" id="GO:0043161">
    <property type="term" value="P:proteasome-mediated ubiquitin-dependent protein catabolic process"/>
    <property type="evidence" value="ECO:0007669"/>
    <property type="project" value="TreeGrafter"/>
</dbReference>
<evidence type="ECO:0000256" key="6">
    <source>
        <dbReference type="PROSITE-ProRule" id="PRU00221"/>
    </source>
</evidence>
<sequence length="607" mass="65402">MTNLVLQLAQLQLGAFGSRHRPSRRLDDVSDCTVNASSIALQRGAVSRALLSSFYCPAQCVLSLKAPMERPAADGLGVLTRSVGSDPVFQASYAHGRGLLLAVDEAGAVGVLHAAAGRRNSCWRAHNNAIFDGIWTHDDARVVTAAGDLQLRIWDVETVDKSGGSRQAQPVLTLRGHDMSVKCVRQAPCSTHVFASGGRDGRVLLWDTRASDKCVLSLENVHAEPTRSQRASLNGKVMTSKKRRRVVAAASTKSSPRSVTCVEFDAAGNEIITAGAVDAVVKFWDTRRFGSGSTVAGGGKGSYGSSMPIREVSCASRDGSRRGISSLMLGPSGEASKLLANVLHDSIALIDIGQKQYGGGHFGARTILRCAGHQSTSFYSKVALSPDGDFIAGASADGVVYVWDARVWSSLDGVGASTWAGRGIQMRAPCFALKGHADEVNGVTWSPHDMLQLASCSDDGTVRCWQVGSKWDQSVGDWQQGQSVEAAPFELRLMHGDESDGARRKAKWANWSTFAQQPDGSAYRVRGVNRPLSPKPRKDVQSLPLRETRQRAERQLHPIDGVSIVEQQSQAEVRDWQEVQGNQSQGTQQLSSHPKRAQQTLVELWGQ</sequence>
<evidence type="ECO:0000256" key="3">
    <source>
        <dbReference type="ARBA" id="ARBA00022737"/>
    </source>
</evidence>
<dbReference type="PROSITE" id="PS50082">
    <property type="entry name" value="WD_REPEATS_2"/>
    <property type="match status" value="4"/>
</dbReference>
<keyword evidence="9" id="KW-1185">Reference proteome</keyword>
<feature type="compositionally biased region" description="Basic and acidic residues" evidence="7">
    <location>
        <begin position="536"/>
        <end position="546"/>
    </location>
</feature>
<feature type="repeat" description="WD" evidence="6">
    <location>
        <begin position="174"/>
        <end position="209"/>
    </location>
</feature>
<name>A0AAV0U853_HYABA</name>
<dbReference type="InterPro" id="IPR001680">
    <property type="entry name" value="WD40_rpt"/>
</dbReference>
<feature type="compositionally biased region" description="Polar residues" evidence="7">
    <location>
        <begin position="579"/>
        <end position="601"/>
    </location>
</feature>
<evidence type="ECO:0000256" key="2">
    <source>
        <dbReference type="ARBA" id="ARBA00022574"/>
    </source>
</evidence>
<feature type="repeat" description="WD" evidence="6">
    <location>
        <begin position="433"/>
        <end position="467"/>
    </location>
</feature>
<dbReference type="Proteomes" id="UP001162031">
    <property type="component" value="Unassembled WGS sequence"/>
</dbReference>
<accession>A0AAV0U853</accession>
<keyword evidence="3" id="KW-0677">Repeat</keyword>
<comment type="similarity">
    <text evidence="5">Belongs to the WD repeat cdt2 family.</text>
</comment>
<dbReference type="PROSITE" id="PS50294">
    <property type="entry name" value="WD_REPEATS_REGION"/>
    <property type="match status" value="3"/>
</dbReference>
<dbReference type="InterPro" id="IPR015943">
    <property type="entry name" value="WD40/YVTN_repeat-like_dom_sf"/>
</dbReference>
<dbReference type="InterPro" id="IPR019775">
    <property type="entry name" value="WD40_repeat_CS"/>
</dbReference>